<dbReference type="KEGG" id="pti:PHATRDRAFT_45795"/>
<organism evidence="6 7">
    <name type="scientific">Phaeodactylum tricornutum (strain CCAP 1055/1)</name>
    <dbReference type="NCBI Taxonomy" id="556484"/>
    <lineage>
        <taxon>Eukaryota</taxon>
        <taxon>Sar</taxon>
        <taxon>Stramenopiles</taxon>
        <taxon>Ochrophyta</taxon>
        <taxon>Bacillariophyta</taxon>
        <taxon>Bacillariophyceae</taxon>
        <taxon>Bacillariophycidae</taxon>
        <taxon>Naviculales</taxon>
        <taxon>Phaeodactylaceae</taxon>
        <taxon>Phaeodactylum</taxon>
    </lineage>
</organism>
<feature type="domain" description="Peptidase C1A papain C-terminal" evidence="5">
    <location>
        <begin position="274"/>
        <end position="539"/>
    </location>
</feature>
<dbReference type="InterPro" id="IPR000169">
    <property type="entry name" value="Pept_cys_AS"/>
</dbReference>
<dbReference type="SMART" id="SM00645">
    <property type="entry name" value="Pept_C1"/>
    <property type="match status" value="1"/>
</dbReference>
<evidence type="ECO:0000313" key="7">
    <source>
        <dbReference type="Proteomes" id="UP000000759"/>
    </source>
</evidence>
<dbReference type="OrthoDB" id="10253408at2759"/>
<dbReference type="InterPro" id="IPR000668">
    <property type="entry name" value="Peptidase_C1A_C"/>
</dbReference>
<proteinExistence type="inferred from homology"/>
<dbReference type="InterPro" id="IPR038765">
    <property type="entry name" value="Papain-like_cys_pep_sf"/>
</dbReference>
<dbReference type="Gene3D" id="3.90.70.10">
    <property type="entry name" value="Cysteine proteinases"/>
    <property type="match status" value="1"/>
</dbReference>
<dbReference type="InterPro" id="IPR025660">
    <property type="entry name" value="Pept_his_AS"/>
</dbReference>
<evidence type="ECO:0000313" key="6">
    <source>
        <dbReference type="EMBL" id="EEC48202.1"/>
    </source>
</evidence>
<dbReference type="RefSeq" id="XP_002180011.1">
    <property type="nucleotide sequence ID" value="XM_002179975.1"/>
</dbReference>
<dbReference type="STRING" id="556484.B7FYP8"/>
<protein>
    <recommendedName>
        <fullName evidence="5">Peptidase C1A papain C-terminal domain-containing protein</fullName>
    </recommendedName>
</protein>
<dbReference type="GeneID" id="7200807"/>
<name>B7FYP8_PHATC</name>
<dbReference type="Proteomes" id="UP000000759">
    <property type="component" value="Chromosome 8"/>
</dbReference>
<dbReference type="GO" id="GO:0006508">
    <property type="term" value="P:proteolysis"/>
    <property type="evidence" value="ECO:0007669"/>
    <property type="project" value="InterPro"/>
</dbReference>
<feature type="transmembrane region" description="Helical" evidence="4">
    <location>
        <begin position="594"/>
        <end position="613"/>
    </location>
</feature>
<evidence type="ECO:0000256" key="3">
    <source>
        <dbReference type="ARBA" id="ARBA00023157"/>
    </source>
</evidence>
<dbReference type="HOGENOM" id="CLU_380144_0_0_1"/>
<dbReference type="Gene3D" id="1.10.287.2250">
    <property type="match status" value="1"/>
</dbReference>
<dbReference type="SUPFAM" id="SSF54001">
    <property type="entry name" value="Cysteine proteinases"/>
    <property type="match status" value="1"/>
</dbReference>
<gene>
    <name evidence="6" type="ORF">PHATRDRAFT_45795</name>
</gene>
<dbReference type="PRINTS" id="PR00705">
    <property type="entry name" value="PAPAIN"/>
</dbReference>
<dbReference type="PaxDb" id="2850-Phatr45795"/>
<dbReference type="InterPro" id="IPR039417">
    <property type="entry name" value="Peptidase_C1A_papain-like"/>
</dbReference>
<evidence type="ECO:0000259" key="5">
    <source>
        <dbReference type="SMART" id="SM00645"/>
    </source>
</evidence>
<keyword evidence="4" id="KW-0812">Transmembrane</keyword>
<dbReference type="Pfam" id="PF08246">
    <property type="entry name" value="Inhibitor_I29"/>
    <property type="match status" value="1"/>
</dbReference>
<keyword evidence="4" id="KW-0472">Membrane</keyword>
<keyword evidence="3" id="KW-1015">Disulfide bond</keyword>
<dbReference type="PROSITE" id="PS00139">
    <property type="entry name" value="THIOL_PROTEASE_CYS"/>
    <property type="match status" value="1"/>
</dbReference>
<keyword evidence="2" id="KW-0865">Zymogen</keyword>
<dbReference type="InParanoid" id="B7FYP8"/>
<dbReference type="AlphaFoldDB" id="B7FYP8"/>
<dbReference type="InterPro" id="IPR013201">
    <property type="entry name" value="Prot_inhib_I29"/>
</dbReference>
<keyword evidence="7" id="KW-1185">Reference proteome</keyword>
<evidence type="ECO:0000256" key="1">
    <source>
        <dbReference type="ARBA" id="ARBA00008455"/>
    </source>
</evidence>
<dbReference type="PANTHER" id="PTHR12411">
    <property type="entry name" value="CYSTEINE PROTEASE FAMILY C1-RELATED"/>
    <property type="match status" value="1"/>
</dbReference>
<sequence length="666" mass="74175">MTDSPFRYDEALLRACASSNPESQTASLNDPHTVSQTLSAADTSFLLRLEEDTIRSTAKSAKDCCIVLFRQHAEHYGRRIPLGGTRAMTDDYNVFQRFQNFVQNVVFVHEHNTEACRHPEQHTVTLNRFSDQKMDEVLPDSDSDAGHVWPHGRSLWESWPFSEDGDEWNLENEGVLTHLSSPEMIYDVSANLAIGHGSMNRLKPKKKKTTVQDGPSQVLRIPVNDPVQLQPFQVLEGYDSDNDGALLSIKMSKHYKRSKAAVVDQTEEEKTDDYGTYLNWATGSNPDGVPIVHGAFDQGLCGSCWAFAAAGSLEASASRRAAYDAYKGYQTTFFRQPSNETARTRAIAYAQQIELEAFQMLNLSVQELLDCDVAADQGCTGGNPLLSFYYIHKYGLTSWQDYPYVGFQDVCHKDRVKRPVATVKSWGIISSNHEDHMELVLRFIGPVAVGVNGASSSFLSYKGGVYDMPSCKQTANHALLIVGYGQEVQIGGNVTRYWIARNSWGTGWGENGYIRVQRGDGRKGTPGVCGIARSPSVALGGLLLKERSITFTYGALGRSGEGSDYPVQHFCTRWGFDPESLCGSLATWVDLHKATTLGLLGIFVGLLALWPLSTDCRRRRRRRLLREQKRQEQLDQTCLPIEEASLLVKSKTHYANHKEYGAANQP</sequence>
<dbReference type="InterPro" id="IPR013128">
    <property type="entry name" value="Peptidase_C1A"/>
</dbReference>
<dbReference type="GO" id="GO:0008234">
    <property type="term" value="F:cysteine-type peptidase activity"/>
    <property type="evidence" value="ECO:0007669"/>
    <property type="project" value="InterPro"/>
</dbReference>
<keyword evidence="4" id="KW-1133">Transmembrane helix</keyword>
<dbReference type="EMBL" id="CM000611">
    <property type="protein sequence ID" value="EEC48202.1"/>
    <property type="molecule type" value="Genomic_DNA"/>
</dbReference>
<dbReference type="PROSITE" id="PS00639">
    <property type="entry name" value="THIOL_PROTEASE_HIS"/>
    <property type="match status" value="1"/>
</dbReference>
<reference evidence="7" key="2">
    <citation type="submission" date="2008-08" db="EMBL/GenBank/DDBJ databases">
        <authorList>
            <consortium name="Diatom Consortium"/>
            <person name="Grigoriev I."/>
            <person name="Grimwood J."/>
            <person name="Kuo A."/>
            <person name="Otillar R.P."/>
            <person name="Salamov A."/>
            <person name="Detter J.C."/>
            <person name="Lindquist E."/>
            <person name="Shapiro H."/>
            <person name="Lucas S."/>
            <person name="Glavina del Rio T."/>
            <person name="Pitluck S."/>
            <person name="Rokhsar D."/>
            <person name="Bowler C."/>
        </authorList>
    </citation>
    <scope>GENOME REANNOTATION</scope>
    <source>
        <strain evidence="7">CCAP 1055/1</strain>
    </source>
</reference>
<accession>B7FYP8</accession>
<dbReference type="Pfam" id="PF00112">
    <property type="entry name" value="Peptidase_C1"/>
    <property type="match status" value="2"/>
</dbReference>
<comment type="similarity">
    <text evidence="1">Belongs to the peptidase C1 family.</text>
</comment>
<dbReference type="PROSITE" id="PS00640">
    <property type="entry name" value="THIOL_PROTEASE_ASN"/>
    <property type="match status" value="1"/>
</dbReference>
<evidence type="ECO:0000256" key="4">
    <source>
        <dbReference type="SAM" id="Phobius"/>
    </source>
</evidence>
<evidence type="ECO:0000256" key="2">
    <source>
        <dbReference type="ARBA" id="ARBA00023145"/>
    </source>
</evidence>
<dbReference type="eggNOG" id="KOG1543">
    <property type="taxonomic scope" value="Eukaryota"/>
</dbReference>
<dbReference type="CDD" id="cd02248">
    <property type="entry name" value="Peptidase_C1A"/>
    <property type="match status" value="1"/>
</dbReference>
<dbReference type="InterPro" id="IPR025661">
    <property type="entry name" value="Pept_asp_AS"/>
</dbReference>
<reference evidence="6 7" key="1">
    <citation type="journal article" date="2008" name="Nature">
        <title>The Phaeodactylum genome reveals the evolutionary history of diatom genomes.</title>
        <authorList>
            <person name="Bowler C."/>
            <person name="Allen A.E."/>
            <person name="Badger J.H."/>
            <person name="Grimwood J."/>
            <person name="Jabbari K."/>
            <person name="Kuo A."/>
            <person name="Maheswari U."/>
            <person name="Martens C."/>
            <person name="Maumus F."/>
            <person name="Otillar R.P."/>
            <person name="Rayko E."/>
            <person name="Salamov A."/>
            <person name="Vandepoele K."/>
            <person name="Beszteri B."/>
            <person name="Gruber A."/>
            <person name="Heijde M."/>
            <person name="Katinka M."/>
            <person name="Mock T."/>
            <person name="Valentin K."/>
            <person name="Verret F."/>
            <person name="Berges J.A."/>
            <person name="Brownlee C."/>
            <person name="Cadoret J.P."/>
            <person name="Chiovitti A."/>
            <person name="Choi C.J."/>
            <person name="Coesel S."/>
            <person name="De Martino A."/>
            <person name="Detter J.C."/>
            <person name="Durkin C."/>
            <person name="Falciatore A."/>
            <person name="Fournet J."/>
            <person name="Haruta M."/>
            <person name="Huysman M.J."/>
            <person name="Jenkins B.D."/>
            <person name="Jiroutova K."/>
            <person name="Jorgensen R.E."/>
            <person name="Joubert Y."/>
            <person name="Kaplan A."/>
            <person name="Kroger N."/>
            <person name="Kroth P.G."/>
            <person name="La Roche J."/>
            <person name="Lindquist E."/>
            <person name="Lommer M."/>
            <person name="Martin-Jezequel V."/>
            <person name="Lopez P.J."/>
            <person name="Lucas S."/>
            <person name="Mangogna M."/>
            <person name="McGinnis K."/>
            <person name="Medlin L.K."/>
            <person name="Montsant A."/>
            <person name="Oudot-Le Secq M.P."/>
            <person name="Napoli C."/>
            <person name="Obornik M."/>
            <person name="Parker M.S."/>
            <person name="Petit J.L."/>
            <person name="Porcel B.M."/>
            <person name="Poulsen N."/>
            <person name="Robison M."/>
            <person name="Rychlewski L."/>
            <person name="Rynearson T.A."/>
            <person name="Schmutz J."/>
            <person name="Shapiro H."/>
            <person name="Siaut M."/>
            <person name="Stanley M."/>
            <person name="Sussman M.R."/>
            <person name="Taylor A.R."/>
            <person name="Vardi A."/>
            <person name="von Dassow P."/>
            <person name="Vyverman W."/>
            <person name="Willis A."/>
            <person name="Wyrwicz L.S."/>
            <person name="Rokhsar D.S."/>
            <person name="Weissenbach J."/>
            <person name="Armbrust E.V."/>
            <person name="Green B.R."/>
            <person name="Van de Peer Y."/>
            <person name="Grigoriev I.V."/>
        </authorList>
    </citation>
    <scope>NUCLEOTIDE SEQUENCE [LARGE SCALE GENOMIC DNA]</scope>
    <source>
        <strain evidence="6 7">CCAP 1055/1</strain>
    </source>
</reference>